<accession>A0A481YWH4</accession>
<gene>
    <name evidence="1" type="ORF">LCMAC103_02520</name>
</gene>
<organism evidence="1">
    <name type="scientific">Marseillevirus LCMAC103</name>
    <dbReference type="NCBI Taxonomy" id="2506604"/>
    <lineage>
        <taxon>Viruses</taxon>
        <taxon>Varidnaviria</taxon>
        <taxon>Bamfordvirae</taxon>
        <taxon>Nucleocytoviricota</taxon>
        <taxon>Megaviricetes</taxon>
        <taxon>Pimascovirales</taxon>
        <taxon>Pimascovirales incertae sedis</taxon>
        <taxon>Marseilleviridae</taxon>
    </lineage>
</organism>
<reference evidence="1" key="1">
    <citation type="journal article" date="2019" name="MBio">
        <title>Virus Genomes from Deep Sea Sediments Expand the Ocean Megavirome and Support Independent Origins of Viral Gigantism.</title>
        <authorList>
            <person name="Backstrom D."/>
            <person name="Yutin N."/>
            <person name="Jorgensen S.L."/>
            <person name="Dharamshi J."/>
            <person name="Homa F."/>
            <person name="Zaremba-Niedwiedzka K."/>
            <person name="Spang A."/>
            <person name="Wolf Y.I."/>
            <person name="Koonin E.V."/>
            <person name="Ettema T.J."/>
        </authorList>
    </citation>
    <scope>NUCLEOTIDE SEQUENCE</scope>
</reference>
<sequence>MGCDFYEVVYIYAKWKTAGGDVDSLGEEYWRTRRYFAEPCDFDPDEDSDDELDKHGQRELDEIDNRPDKILYDAGEWKIGSKTRIREYGDVCSRLVPDGAVLLTVYKSWHSMKR</sequence>
<dbReference type="EMBL" id="MK500338">
    <property type="protein sequence ID" value="QBK86914.1"/>
    <property type="molecule type" value="Genomic_DNA"/>
</dbReference>
<proteinExistence type="predicted"/>
<evidence type="ECO:0000313" key="1">
    <source>
        <dbReference type="EMBL" id="QBK86914.1"/>
    </source>
</evidence>
<name>A0A481YWH4_9VIRU</name>
<protein>
    <submittedName>
        <fullName evidence="1">Uncharacterized protein</fullName>
    </submittedName>
</protein>